<dbReference type="EMBL" id="FOCV01000026">
    <property type="protein sequence ID" value="SEO81519.1"/>
    <property type="molecule type" value="Genomic_DNA"/>
</dbReference>
<evidence type="ECO:0000313" key="1">
    <source>
        <dbReference type="EMBL" id="SEI13903.1"/>
    </source>
</evidence>
<protein>
    <submittedName>
        <fullName evidence="1">Uncharacterized protein</fullName>
    </submittedName>
</protein>
<reference evidence="1" key="1">
    <citation type="submission" date="2016-10" db="EMBL/GenBank/DDBJ databases">
        <authorList>
            <person name="de Groot N.N."/>
        </authorList>
    </citation>
    <scope>NUCLEOTIDE SEQUENCE [LARGE SCALE GENOMIC DNA]</scope>
    <source>
        <strain evidence="1">CCBAU85039</strain>
    </source>
</reference>
<evidence type="ECO:0000313" key="3">
    <source>
        <dbReference type="Proteomes" id="UP000183063"/>
    </source>
</evidence>
<keyword evidence="4" id="KW-1185">Reference proteome</keyword>
<dbReference type="RefSeq" id="WP_072379509.1">
    <property type="nucleotide sequence ID" value="NZ_FNXB01000035.1"/>
</dbReference>
<gene>
    <name evidence="1" type="ORF">RTCCBAU85039_5005</name>
    <name evidence="2" type="ORF">SAMN05216228_10269</name>
</gene>
<reference evidence="3" key="3">
    <citation type="submission" date="2016-10" db="EMBL/GenBank/DDBJ databases">
        <authorList>
            <person name="Wibberg D."/>
        </authorList>
    </citation>
    <scope>NUCLEOTIDE SEQUENCE [LARGE SCALE GENOMIC DNA]</scope>
</reference>
<organism evidence="1 3">
    <name type="scientific">Rhizobium tibeticum</name>
    <dbReference type="NCBI Taxonomy" id="501024"/>
    <lineage>
        <taxon>Bacteria</taxon>
        <taxon>Pseudomonadati</taxon>
        <taxon>Pseudomonadota</taxon>
        <taxon>Alphaproteobacteria</taxon>
        <taxon>Hyphomicrobiales</taxon>
        <taxon>Rhizobiaceae</taxon>
        <taxon>Rhizobium/Agrobacterium group</taxon>
        <taxon>Rhizobium</taxon>
    </lineage>
</organism>
<name>A0A1H8SRD3_9HYPH</name>
<proteinExistence type="predicted"/>
<reference evidence="2 4" key="2">
    <citation type="submission" date="2016-10" db="EMBL/GenBank/DDBJ databases">
        <authorList>
            <person name="Varghese N."/>
            <person name="Submissions S."/>
        </authorList>
    </citation>
    <scope>NUCLEOTIDE SEQUENCE [LARGE SCALE GENOMIC DNA]</scope>
    <source>
        <strain evidence="2 4">CGMCC 1.7071</strain>
    </source>
</reference>
<evidence type="ECO:0000313" key="2">
    <source>
        <dbReference type="EMBL" id="SEO81519.1"/>
    </source>
</evidence>
<evidence type="ECO:0000313" key="4">
    <source>
        <dbReference type="Proteomes" id="UP000198939"/>
    </source>
</evidence>
<dbReference type="Proteomes" id="UP000198939">
    <property type="component" value="Unassembled WGS sequence"/>
</dbReference>
<dbReference type="Proteomes" id="UP000183063">
    <property type="component" value="Unassembled WGS sequence"/>
</dbReference>
<sequence length="93" mass="10188">MQEVENVDAQIGKSEFMIKPGSLLAVTIFEAEKIAGELVRRANIDAADASRALHLIALLNRKLHLGCWHDAEIESGLGGLQGGKMDWTLFQKT</sequence>
<accession>A0A1H8SRD3</accession>
<dbReference type="AlphaFoldDB" id="A0A1H8SRD3"/>
<dbReference type="EMBL" id="FNXB01000035">
    <property type="protein sequence ID" value="SEI13903.1"/>
    <property type="molecule type" value="Genomic_DNA"/>
</dbReference>